<dbReference type="InterPro" id="IPR051036">
    <property type="entry name" value="SIGLEC"/>
</dbReference>
<dbReference type="PROSITE" id="PS50835">
    <property type="entry name" value="IG_LIKE"/>
    <property type="match status" value="1"/>
</dbReference>
<dbReference type="InterPro" id="IPR013783">
    <property type="entry name" value="Ig-like_fold"/>
</dbReference>
<dbReference type="Proteomes" id="UP000770717">
    <property type="component" value="Unassembled WGS sequence"/>
</dbReference>
<evidence type="ECO:0000256" key="1">
    <source>
        <dbReference type="ARBA" id="ARBA00004167"/>
    </source>
</evidence>
<keyword evidence="6" id="KW-0472">Membrane</keyword>
<dbReference type="GO" id="GO:0005886">
    <property type="term" value="C:plasma membrane"/>
    <property type="evidence" value="ECO:0007669"/>
    <property type="project" value="TreeGrafter"/>
</dbReference>
<evidence type="ECO:0000256" key="8">
    <source>
        <dbReference type="SAM" id="MobiDB-lite"/>
    </source>
</evidence>
<accession>A0A8J6BJZ9</accession>
<organism evidence="10 11">
    <name type="scientific">Eleutherodactylus coqui</name>
    <name type="common">Puerto Rican coqui</name>
    <dbReference type="NCBI Taxonomy" id="57060"/>
    <lineage>
        <taxon>Eukaryota</taxon>
        <taxon>Metazoa</taxon>
        <taxon>Chordata</taxon>
        <taxon>Craniata</taxon>
        <taxon>Vertebrata</taxon>
        <taxon>Euteleostomi</taxon>
        <taxon>Amphibia</taxon>
        <taxon>Batrachia</taxon>
        <taxon>Anura</taxon>
        <taxon>Neobatrachia</taxon>
        <taxon>Hyloidea</taxon>
        <taxon>Eleutherodactylidae</taxon>
        <taxon>Eleutherodactylinae</taxon>
        <taxon>Eleutherodactylus</taxon>
        <taxon>Eleutherodactylus</taxon>
    </lineage>
</organism>
<evidence type="ECO:0000256" key="2">
    <source>
        <dbReference type="ARBA" id="ARBA00022692"/>
    </source>
</evidence>
<keyword evidence="11" id="KW-1185">Reference proteome</keyword>
<dbReference type="GO" id="GO:0007155">
    <property type="term" value="P:cell adhesion"/>
    <property type="evidence" value="ECO:0007669"/>
    <property type="project" value="UniProtKB-KW"/>
</dbReference>
<dbReference type="InterPro" id="IPR003599">
    <property type="entry name" value="Ig_sub"/>
</dbReference>
<dbReference type="AlphaFoldDB" id="A0A8J6BJZ9"/>
<dbReference type="GO" id="GO:0030246">
    <property type="term" value="F:carbohydrate binding"/>
    <property type="evidence" value="ECO:0007669"/>
    <property type="project" value="UniProtKB-KW"/>
</dbReference>
<dbReference type="PANTHER" id="PTHR12035">
    <property type="entry name" value="SIALIC ACID BINDING IMMUNOGLOBULIN-LIKE LECTIN"/>
    <property type="match status" value="1"/>
</dbReference>
<evidence type="ECO:0000313" key="11">
    <source>
        <dbReference type="Proteomes" id="UP000770717"/>
    </source>
</evidence>
<sequence length="220" mass="24134">ITCQVHAGYSINVPRSVRVQEGLCVTIPCNFTAAYRNTFSNSFGFWMLLSNTNPSNSVASNDKSRPGKRTNFNLTGNPDSGDCSLTITDARKEDAGTYCFRVEESQNSAVKYGFYKVNGQTTIIVTDLKKEPVISDPGTVIAGISKTLTCTPPGNCSATSLVIQWRKSNVAGVWENSSTVTFTPSLYDHQQNLTCQMTNSKGKTTQRTILLHVCCKYILF</sequence>
<proteinExistence type="inferred from homology"/>
<evidence type="ECO:0000259" key="9">
    <source>
        <dbReference type="PROSITE" id="PS50835"/>
    </source>
</evidence>
<dbReference type="SUPFAM" id="SSF48726">
    <property type="entry name" value="Immunoglobulin"/>
    <property type="match status" value="2"/>
</dbReference>
<dbReference type="OrthoDB" id="10012075at2759"/>
<keyword evidence="3" id="KW-0430">Lectin</keyword>
<keyword evidence="5" id="KW-1133">Transmembrane helix</keyword>
<dbReference type="PANTHER" id="PTHR12035:SF125">
    <property type="entry name" value="SIALIC ACID-BINDING IG-LIKE LECTIN 5"/>
    <property type="match status" value="1"/>
</dbReference>
<evidence type="ECO:0000256" key="5">
    <source>
        <dbReference type="ARBA" id="ARBA00022989"/>
    </source>
</evidence>
<feature type="domain" description="Ig-like" evidence="9">
    <location>
        <begin position="132"/>
        <end position="210"/>
    </location>
</feature>
<evidence type="ECO:0000256" key="6">
    <source>
        <dbReference type="ARBA" id="ARBA00023136"/>
    </source>
</evidence>
<comment type="caution">
    <text evidence="10">The sequence shown here is derived from an EMBL/GenBank/DDBJ whole genome shotgun (WGS) entry which is preliminary data.</text>
</comment>
<dbReference type="Pfam" id="PF07686">
    <property type="entry name" value="V-set"/>
    <property type="match status" value="1"/>
</dbReference>
<dbReference type="Gene3D" id="2.60.40.10">
    <property type="entry name" value="Immunoglobulins"/>
    <property type="match status" value="2"/>
</dbReference>
<dbReference type="InterPro" id="IPR013106">
    <property type="entry name" value="Ig_V-set"/>
</dbReference>
<keyword evidence="2" id="KW-0812">Transmembrane</keyword>
<comment type="subcellular location">
    <subcellularLocation>
        <location evidence="1">Membrane</location>
        <topology evidence="1">Single-pass membrane protein</topology>
    </subcellularLocation>
</comment>
<name>A0A8J6BJZ9_ELECQ</name>
<protein>
    <recommendedName>
        <fullName evidence="9">Ig-like domain-containing protein</fullName>
    </recommendedName>
</protein>
<dbReference type="SMART" id="SM00409">
    <property type="entry name" value="IG"/>
    <property type="match status" value="2"/>
</dbReference>
<dbReference type="EMBL" id="WNTK01003463">
    <property type="protein sequence ID" value="KAG9465105.1"/>
    <property type="molecule type" value="Genomic_DNA"/>
</dbReference>
<comment type="similarity">
    <text evidence="7">Belongs to the immunoglobulin superfamily. SIGLEC (sialic acid binding Ig-like lectin) family.</text>
</comment>
<feature type="non-terminal residue" evidence="10">
    <location>
        <position position="220"/>
    </location>
</feature>
<evidence type="ECO:0000256" key="7">
    <source>
        <dbReference type="ARBA" id="ARBA00038361"/>
    </source>
</evidence>
<dbReference type="InterPro" id="IPR007110">
    <property type="entry name" value="Ig-like_dom"/>
</dbReference>
<keyword evidence="4" id="KW-0130">Cell adhesion</keyword>
<evidence type="ECO:0000256" key="4">
    <source>
        <dbReference type="ARBA" id="ARBA00022889"/>
    </source>
</evidence>
<dbReference type="InterPro" id="IPR036179">
    <property type="entry name" value="Ig-like_dom_sf"/>
</dbReference>
<dbReference type="GO" id="GO:0033691">
    <property type="term" value="F:sialic acid binding"/>
    <property type="evidence" value="ECO:0007669"/>
    <property type="project" value="TreeGrafter"/>
</dbReference>
<evidence type="ECO:0000256" key="3">
    <source>
        <dbReference type="ARBA" id="ARBA00022734"/>
    </source>
</evidence>
<evidence type="ECO:0000313" key="10">
    <source>
        <dbReference type="EMBL" id="KAG9465105.1"/>
    </source>
</evidence>
<gene>
    <name evidence="10" type="ORF">GDO78_018900</name>
</gene>
<reference evidence="10" key="1">
    <citation type="thesis" date="2020" institute="ProQuest LLC" country="789 East Eisenhower Parkway, Ann Arbor, MI, USA">
        <title>Comparative Genomics and Chromosome Evolution.</title>
        <authorList>
            <person name="Mudd A.B."/>
        </authorList>
    </citation>
    <scope>NUCLEOTIDE SEQUENCE</scope>
    <source>
        <strain evidence="10">HN-11 Male</strain>
        <tissue evidence="10">Kidney and liver</tissue>
    </source>
</reference>
<feature type="region of interest" description="Disordered" evidence="8">
    <location>
        <begin position="56"/>
        <end position="76"/>
    </location>
</feature>